<keyword evidence="11" id="KW-1185">Reference proteome</keyword>
<dbReference type="Pfam" id="PF01529">
    <property type="entry name" value="DHHC"/>
    <property type="match status" value="1"/>
</dbReference>
<evidence type="ECO:0000313" key="11">
    <source>
        <dbReference type="Proteomes" id="UP000654075"/>
    </source>
</evidence>
<dbReference type="Gene3D" id="3.80.10.10">
    <property type="entry name" value="Ribonuclease Inhibitor"/>
    <property type="match status" value="2"/>
</dbReference>
<sequence>MAKLPMVEVEYHEIKDWLEPSEIEEALRVQPRCVCPDGSNLKWTVLFTIVPGTYFLRCVLPRALESGQVLRESRSCVACVSWAVLCLVAFAAAAFRNPGVVPRAITKSGSVSVTIPARYVNVNGVQVKQRWCSTCRVYRPLRSKHCSYCDRCVFRFDHHCTWLGDPEIVDAVDEVTQVKEAEQLLGETDASSLELELSLREASLGDDGVRSLAEEVLSAGASGRAALVTVLDLSHNGLGPLGAEALLRVLAGACPRLAELELSFNCLGDRGAELLCGDLGLAGGLRVTKLGLAFNLLGPEGAGHLAAALGQEEGCSLQDLDLQDNALGSAGVVKLAEALQMQAAQESGSGSAGVASRCLRRLCLTNADVGLEGAGALAAALVSGAPLQELSLQDNSLGSGGAKHLANALRENCSLRSLNLWHNGIGDDGAEMIAASLQGNTSLKVLKLGFNGISDEGAEHFAVILESGCALEELNLEFSEISESVAERLALALAPPGD</sequence>
<dbReference type="GO" id="GO:0048471">
    <property type="term" value="C:perinuclear region of cytoplasm"/>
    <property type="evidence" value="ECO:0007669"/>
    <property type="project" value="TreeGrafter"/>
</dbReference>
<dbReference type="SUPFAM" id="SSF52047">
    <property type="entry name" value="RNI-like"/>
    <property type="match status" value="1"/>
</dbReference>
<dbReference type="EC" id="2.3.1.225" evidence="8"/>
<evidence type="ECO:0000256" key="4">
    <source>
        <dbReference type="ARBA" id="ARBA00022692"/>
    </source>
</evidence>
<dbReference type="OrthoDB" id="4096362at2759"/>
<dbReference type="PANTHER" id="PTHR24113:SF12">
    <property type="entry name" value="RAN GTPASE-ACTIVATING PROTEIN 1"/>
    <property type="match status" value="1"/>
</dbReference>
<dbReference type="Proteomes" id="UP000654075">
    <property type="component" value="Unassembled WGS sequence"/>
</dbReference>
<keyword evidence="7" id="KW-0472">Membrane</keyword>
<dbReference type="GO" id="GO:0005829">
    <property type="term" value="C:cytosol"/>
    <property type="evidence" value="ECO:0007669"/>
    <property type="project" value="TreeGrafter"/>
</dbReference>
<dbReference type="InterPro" id="IPR001594">
    <property type="entry name" value="Palmitoyltrfase_DHHC"/>
</dbReference>
<dbReference type="SMART" id="SM00368">
    <property type="entry name" value="LRR_RI"/>
    <property type="match status" value="10"/>
</dbReference>
<comment type="similarity">
    <text evidence="8">Belongs to the DHHC palmitoyltransferase family.</text>
</comment>
<keyword evidence="6" id="KW-1133">Transmembrane helix</keyword>
<evidence type="ECO:0000256" key="8">
    <source>
        <dbReference type="RuleBase" id="RU079119"/>
    </source>
</evidence>
<evidence type="ECO:0000256" key="2">
    <source>
        <dbReference type="ARBA" id="ARBA00022468"/>
    </source>
</evidence>
<evidence type="ECO:0000256" key="7">
    <source>
        <dbReference type="ARBA" id="ARBA00023136"/>
    </source>
</evidence>
<organism evidence="10 11">
    <name type="scientific">Polarella glacialis</name>
    <name type="common">Dinoflagellate</name>
    <dbReference type="NCBI Taxonomy" id="89957"/>
    <lineage>
        <taxon>Eukaryota</taxon>
        <taxon>Sar</taxon>
        <taxon>Alveolata</taxon>
        <taxon>Dinophyceae</taxon>
        <taxon>Suessiales</taxon>
        <taxon>Suessiaceae</taxon>
        <taxon>Polarella</taxon>
    </lineage>
</organism>
<dbReference type="InterPro" id="IPR032675">
    <property type="entry name" value="LRR_dom_sf"/>
</dbReference>
<dbReference type="EMBL" id="CAJNNV010027836">
    <property type="protein sequence ID" value="CAE8621866.1"/>
    <property type="molecule type" value="Genomic_DNA"/>
</dbReference>
<keyword evidence="5" id="KW-0677">Repeat</keyword>
<dbReference type="AlphaFoldDB" id="A0A813G4Q2"/>
<dbReference type="GO" id="GO:0016020">
    <property type="term" value="C:membrane"/>
    <property type="evidence" value="ECO:0007669"/>
    <property type="project" value="UniProtKB-SubCell"/>
</dbReference>
<keyword evidence="4" id="KW-0812">Transmembrane</keyword>
<comment type="catalytic activity">
    <reaction evidence="8">
        <text>L-cysteinyl-[protein] + hexadecanoyl-CoA = S-hexadecanoyl-L-cysteinyl-[protein] + CoA</text>
        <dbReference type="Rhea" id="RHEA:36683"/>
        <dbReference type="Rhea" id="RHEA-COMP:10131"/>
        <dbReference type="Rhea" id="RHEA-COMP:11032"/>
        <dbReference type="ChEBI" id="CHEBI:29950"/>
        <dbReference type="ChEBI" id="CHEBI:57287"/>
        <dbReference type="ChEBI" id="CHEBI:57379"/>
        <dbReference type="ChEBI" id="CHEBI:74151"/>
        <dbReference type="EC" id="2.3.1.225"/>
    </reaction>
</comment>
<reference evidence="10" key="1">
    <citation type="submission" date="2021-02" db="EMBL/GenBank/DDBJ databases">
        <authorList>
            <person name="Dougan E. K."/>
            <person name="Rhodes N."/>
            <person name="Thang M."/>
            <person name="Chan C."/>
        </authorList>
    </citation>
    <scope>NUCLEOTIDE SEQUENCE</scope>
</reference>
<dbReference type="PROSITE" id="PS50216">
    <property type="entry name" value="DHHC"/>
    <property type="match status" value="1"/>
</dbReference>
<evidence type="ECO:0000256" key="3">
    <source>
        <dbReference type="ARBA" id="ARBA00022614"/>
    </source>
</evidence>
<evidence type="ECO:0000256" key="5">
    <source>
        <dbReference type="ARBA" id="ARBA00022737"/>
    </source>
</evidence>
<feature type="domain" description="Palmitoyltransferase DHHC" evidence="9">
    <location>
        <begin position="128"/>
        <end position="164"/>
    </location>
</feature>
<dbReference type="PANTHER" id="PTHR24113">
    <property type="entry name" value="RAN GTPASE-ACTIVATING PROTEIN 1"/>
    <property type="match status" value="1"/>
</dbReference>
<dbReference type="InterPro" id="IPR027038">
    <property type="entry name" value="RanGap"/>
</dbReference>
<name>A0A813G4Q2_POLGL</name>
<comment type="subcellular location">
    <subcellularLocation>
        <location evidence="1">Membrane</location>
        <topology evidence="1">Multi-pass membrane protein</topology>
    </subcellularLocation>
</comment>
<proteinExistence type="inferred from homology"/>
<evidence type="ECO:0000256" key="6">
    <source>
        <dbReference type="ARBA" id="ARBA00022989"/>
    </source>
</evidence>
<keyword evidence="8" id="KW-0012">Acyltransferase</keyword>
<keyword evidence="8" id="KW-0808">Transferase</keyword>
<protein>
    <recommendedName>
        <fullName evidence="8">Palmitoyltransferase</fullName>
        <ecNumber evidence="8">2.3.1.225</ecNumber>
    </recommendedName>
</protein>
<gene>
    <name evidence="10" type="ORF">PGLA1383_LOCUS39383</name>
</gene>
<dbReference type="GO" id="GO:0031267">
    <property type="term" value="F:small GTPase binding"/>
    <property type="evidence" value="ECO:0007669"/>
    <property type="project" value="TreeGrafter"/>
</dbReference>
<dbReference type="Pfam" id="PF13516">
    <property type="entry name" value="LRR_6"/>
    <property type="match status" value="6"/>
</dbReference>
<evidence type="ECO:0000259" key="9">
    <source>
        <dbReference type="Pfam" id="PF01529"/>
    </source>
</evidence>
<dbReference type="GO" id="GO:0005096">
    <property type="term" value="F:GTPase activator activity"/>
    <property type="evidence" value="ECO:0007669"/>
    <property type="project" value="UniProtKB-KW"/>
</dbReference>
<dbReference type="GO" id="GO:0006913">
    <property type="term" value="P:nucleocytoplasmic transport"/>
    <property type="evidence" value="ECO:0007669"/>
    <property type="project" value="TreeGrafter"/>
</dbReference>
<keyword evidence="3" id="KW-0433">Leucine-rich repeat</keyword>
<evidence type="ECO:0000313" key="10">
    <source>
        <dbReference type="EMBL" id="CAE8621866.1"/>
    </source>
</evidence>
<keyword evidence="2" id="KW-0343">GTPase activation</keyword>
<comment type="domain">
    <text evidence="8">The DHHC domain is required for palmitoyltransferase activity.</text>
</comment>
<dbReference type="GO" id="GO:0005634">
    <property type="term" value="C:nucleus"/>
    <property type="evidence" value="ECO:0007669"/>
    <property type="project" value="TreeGrafter"/>
</dbReference>
<dbReference type="InterPro" id="IPR001611">
    <property type="entry name" value="Leu-rich_rpt"/>
</dbReference>
<comment type="caution">
    <text evidence="10">The sequence shown here is derived from an EMBL/GenBank/DDBJ whole genome shotgun (WGS) entry which is preliminary data.</text>
</comment>
<dbReference type="GO" id="GO:0019706">
    <property type="term" value="F:protein-cysteine S-palmitoyltransferase activity"/>
    <property type="evidence" value="ECO:0007669"/>
    <property type="project" value="UniProtKB-EC"/>
</dbReference>
<evidence type="ECO:0000256" key="1">
    <source>
        <dbReference type="ARBA" id="ARBA00004141"/>
    </source>
</evidence>
<accession>A0A813G4Q2</accession>